<dbReference type="InterPro" id="IPR007235">
    <property type="entry name" value="Glyco_trans_28_C"/>
</dbReference>
<keyword evidence="7 10" id="KW-0472">Membrane</keyword>
<evidence type="ECO:0000256" key="7">
    <source>
        <dbReference type="ARBA" id="ARBA00023136"/>
    </source>
</evidence>
<dbReference type="EMBL" id="PFAU01000018">
    <property type="protein sequence ID" value="PIR91260.1"/>
    <property type="molecule type" value="Genomic_DNA"/>
</dbReference>
<evidence type="ECO:0000256" key="6">
    <source>
        <dbReference type="ARBA" id="ARBA00022984"/>
    </source>
</evidence>
<evidence type="ECO:0000256" key="2">
    <source>
        <dbReference type="ARBA" id="ARBA00022618"/>
    </source>
</evidence>
<keyword evidence="2 10" id="KW-0132">Cell division</keyword>
<evidence type="ECO:0000256" key="8">
    <source>
        <dbReference type="ARBA" id="ARBA00023306"/>
    </source>
</evidence>
<keyword evidence="8 10" id="KW-0131">Cell cycle</keyword>
<dbReference type="NCBIfam" id="TIGR01133">
    <property type="entry name" value="murG"/>
    <property type="match status" value="1"/>
</dbReference>
<dbReference type="InterPro" id="IPR006009">
    <property type="entry name" value="GlcNAc_MurG"/>
</dbReference>
<name>A0A2H0UYS1_9BACT</name>
<dbReference type="HAMAP" id="MF_00033">
    <property type="entry name" value="MurG"/>
    <property type="match status" value="1"/>
</dbReference>
<dbReference type="GO" id="GO:0071555">
    <property type="term" value="P:cell wall organization"/>
    <property type="evidence" value="ECO:0007669"/>
    <property type="project" value="UniProtKB-KW"/>
</dbReference>
<dbReference type="UniPathway" id="UPA00219"/>
<feature type="domain" description="Glycosyltransferase family 28 N-terminal" evidence="11">
    <location>
        <begin position="3"/>
        <end position="144"/>
    </location>
</feature>
<comment type="function">
    <text evidence="10">Cell wall formation. Catalyzes the transfer of a GlcNAc subunit on undecaprenyl-pyrophosphoryl-MurNAc-pentapeptide (lipid intermediate I) to form undecaprenyl-pyrophosphoryl-MurNAc-(pentapeptide)GlcNAc (lipid intermediate II).</text>
</comment>
<dbReference type="SUPFAM" id="SSF53756">
    <property type="entry name" value="UDP-Glycosyltransferase/glycogen phosphorylase"/>
    <property type="match status" value="1"/>
</dbReference>
<keyword evidence="9 10" id="KW-0961">Cell wall biogenesis/degradation</keyword>
<feature type="binding site" evidence="10">
    <location>
        <position position="196"/>
    </location>
    <ligand>
        <name>UDP-N-acetyl-alpha-D-glucosamine</name>
        <dbReference type="ChEBI" id="CHEBI:57705"/>
    </ligand>
</feature>
<accession>A0A2H0UYS1</accession>
<dbReference type="InterPro" id="IPR004276">
    <property type="entry name" value="GlycoTrans_28_N"/>
</dbReference>
<comment type="caution">
    <text evidence="13">The sequence shown here is derived from an EMBL/GenBank/DDBJ whole genome shotgun (WGS) entry which is preliminary data.</text>
</comment>
<dbReference type="GO" id="GO:0005975">
    <property type="term" value="P:carbohydrate metabolic process"/>
    <property type="evidence" value="ECO:0007669"/>
    <property type="project" value="InterPro"/>
</dbReference>
<evidence type="ECO:0000256" key="3">
    <source>
        <dbReference type="ARBA" id="ARBA00022676"/>
    </source>
</evidence>
<protein>
    <recommendedName>
        <fullName evidence="10">UDP-N-acetylglucosamine--N-acetylmuramyl-(pentapeptide) pyrophosphoryl-undecaprenol N-acetylglucosamine transferase</fullName>
        <ecNumber evidence="10">2.4.1.227</ecNumber>
    </recommendedName>
    <alternativeName>
        <fullName evidence="10">Undecaprenyl-PP-MurNAc-pentapeptide-UDPGlcNAc GlcNAc transferase</fullName>
    </alternativeName>
</protein>
<keyword evidence="6 10" id="KW-0573">Peptidoglycan synthesis</keyword>
<evidence type="ECO:0000256" key="1">
    <source>
        <dbReference type="ARBA" id="ARBA00022475"/>
    </source>
</evidence>
<comment type="similarity">
    <text evidence="10">Belongs to the glycosyltransferase 28 family. MurG subfamily.</text>
</comment>
<evidence type="ECO:0000259" key="12">
    <source>
        <dbReference type="Pfam" id="PF04101"/>
    </source>
</evidence>
<evidence type="ECO:0000256" key="10">
    <source>
        <dbReference type="HAMAP-Rule" id="MF_00033"/>
    </source>
</evidence>
<evidence type="ECO:0000256" key="5">
    <source>
        <dbReference type="ARBA" id="ARBA00022960"/>
    </source>
</evidence>
<reference evidence="14" key="1">
    <citation type="submission" date="2017-09" db="EMBL/GenBank/DDBJ databases">
        <title>Depth-based differentiation of microbial function through sediment-hosted aquifers and enrichment of novel symbionts in the deep terrestrial subsurface.</title>
        <authorList>
            <person name="Probst A.J."/>
            <person name="Ladd B."/>
            <person name="Jarett J.K."/>
            <person name="Geller-Mcgrath D.E."/>
            <person name="Sieber C.M.K."/>
            <person name="Emerson J.B."/>
            <person name="Anantharaman K."/>
            <person name="Thomas B.C."/>
            <person name="Malmstrom R."/>
            <person name="Stieglmeier M."/>
            <person name="Klingl A."/>
            <person name="Woyke T."/>
            <person name="Ryan C.M."/>
            <person name="Banfield J.F."/>
        </authorList>
    </citation>
    <scope>NUCLEOTIDE SEQUENCE [LARGE SCALE GENOMIC DNA]</scope>
</reference>
<dbReference type="GO" id="GO:0051991">
    <property type="term" value="F:UDP-N-acetyl-D-glucosamine:N-acetylmuramoyl-L-alanyl-D-glutamyl-meso-2,6-diaminopimelyl-D-alanyl-D-alanine-diphosphoundecaprenol 4-beta-N-acetylglucosaminlytransferase activity"/>
    <property type="evidence" value="ECO:0007669"/>
    <property type="project" value="RHEA"/>
</dbReference>
<dbReference type="Pfam" id="PF03033">
    <property type="entry name" value="Glyco_transf_28"/>
    <property type="match status" value="1"/>
</dbReference>
<dbReference type="GO" id="GO:0050511">
    <property type="term" value="F:undecaprenyldiphospho-muramoylpentapeptide beta-N-acetylglucosaminyltransferase activity"/>
    <property type="evidence" value="ECO:0007669"/>
    <property type="project" value="UniProtKB-UniRule"/>
</dbReference>
<gene>
    <name evidence="10 13" type="primary">murG</name>
    <name evidence="13" type="ORF">COU02_00720</name>
</gene>
<feature type="binding site" evidence="10">
    <location>
        <begin position="10"/>
        <end position="12"/>
    </location>
    <ligand>
        <name>UDP-N-acetyl-alpha-D-glucosamine</name>
        <dbReference type="ChEBI" id="CHEBI:57705"/>
    </ligand>
</feature>
<dbReference type="CDD" id="cd03785">
    <property type="entry name" value="GT28_MurG"/>
    <property type="match status" value="1"/>
</dbReference>
<comment type="pathway">
    <text evidence="10">Cell wall biogenesis; peptidoglycan biosynthesis.</text>
</comment>
<keyword evidence="1 10" id="KW-1003">Cell membrane</keyword>
<comment type="subcellular location">
    <subcellularLocation>
        <location evidence="10">Cell membrane</location>
        <topology evidence="10">Peripheral membrane protein</topology>
        <orientation evidence="10">Cytoplasmic side</orientation>
    </subcellularLocation>
</comment>
<keyword evidence="3 10" id="KW-0328">Glycosyltransferase</keyword>
<organism evidence="13 14">
    <name type="scientific">bacterium (Candidatus Gribaldobacteria) CG10_big_fil_rev_8_21_14_0_10_37_46</name>
    <dbReference type="NCBI Taxonomy" id="2014276"/>
    <lineage>
        <taxon>Bacteria</taxon>
        <taxon>Candidatus Gribaldobacteria</taxon>
    </lineage>
</organism>
<keyword evidence="5 10" id="KW-0133">Cell shape</keyword>
<dbReference type="EC" id="2.4.1.227" evidence="10"/>
<dbReference type="Proteomes" id="UP000230882">
    <property type="component" value="Unassembled WGS sequence"/>
</dbReference>
<dbReference type="AlphaFoldDB" id="A0A2H0UYS1"/>
<evidence type="ECO:0000313" key="13">
    <source>
        <dbReference type="EMBL" id="PIR91260.1"/>
    </source>
</evidence>
<sequence length="384" mass="43300">MEIVFTGGGTGGHIFPIIAMAREMRKIYPRQDLKLFYIGPKDDFSLILLGQEDVAIKKILAGKLRRYFSFKNLIDIFKIPIGILQAFFYLFFIAPDVVISKGGYGSFPVVISARILHIPIFLHESDIVPGLASKKTSKWAAEIFTSFPETEFFPKEKIINLGNLVRKEILEGSKEKAKEIFELQGNKPLLLILGGSQGAQRINDIILEILPEILENFEVIHQTGQKNFSEVKAETDAILLKSLKKYYHLLPFLNEEYYKHALVACSLVISRAGAGTIFEIAANGKPSILIPLPDSAQNHQIKNAYAYSKSGSCQVIEQENLKPHFFLEKLKYLFSRPQDLEEMSINSKKFSRPKAAKIIASYLLEYLSPSKQQPEAMTTNLPNK</sequence>
<evidence type="ECO:0000256" key="4">
    <source>
        <dbReference type="ARBA" id="ARBA00022679"/>
    </source>
</evidence>
<feature type="domain" description="Glycosyl transferase family 28 C-terminal" evidence="12">
    <location>
        <begin position="190"/>
        <end position="357"/>
    </location>
</feature>
<dbReference type="GO" id="GO:0051301">
    <property type="term" value="P:cell division"/>
    <property type="evidence" value="ECO:0007669"/>
    <property type="project" value="UniProtKB-KW"/>
</dbReference>
<dbReference type="GO" id="GO:0008360">
    <property type="term" value="P:regulation of cell shape"/>
    <property type="evidence" value="ECO:0007669"/>
    <property type="project" value="UniProtKB-KW"/>
</dbReference>
<comment type="caution">
    <text evidence="10">Lacks conserved residue(s) required for the propagation of feature annotation.</text>
</comment>
<feature type="binding site" evidence="10">
    <location>
        <position position="300"/>
    </location>
    <ligand>
        <name>UDP-N-acetyl-alpha-D-glucosamine</name>
        <dbReference type="ChEBI" id="CHEBI:57705"/>
    </ligand>
</feature>
<dbReference type="GO" id="GO:0009252">
    <property type="term" value="P:peptidoglycan biosynthetic process"/>
    <property type="evidence" value="ECO:0007669"/>
    <property type="project" value="UniProtKB-UniRule"/>
</dbReference>
<dbReference type="GO" id="GO:0005886">
    <property type="term" value="C:plasma membrane"/>
    <property type="evidence" value="ECO:0007669"/>
    <property type="project" value="UniProtKB-SubCell"/>
</dbReference>
<dbReference type="PANTHER" id="PTHR21015">
    <property type="entry name" value="UDP-N-ACETYLGLUCOSAMINE--N-ACETYLMURAMYL-(PENTAPEPTIDE) PYROPHOSPHORYL-UNDECAPRENOL N-ACETYLGLUCOSAMINE TRANSFERASE 1"/>
    <property type="match status" value="1"/>
</dbReference>
<evidence type="ECO:0000259" key="11">
    <source>
        <dbReference type="Pfam" id="PF03033"/>
    </source>
</evidence>
<evidence type="ECO:0000313" key="14">
    <source>
        <dbReference type="Proteomes" id="UP000230882"/>
    </source>
</evidence>
<proteinExistence type="inferred from homology"/>
<dbReference type="Pfam" id="PF04101">
    <property type="entry name" value="Glyco_tran_28_C"/>
    <property type="match status" value="1"/>
</dbReference>
<keyword evidence="4 10" id="KW-0808">Transferase</keyword>
<dbReference type="PANTHER" id="PTHR21015:SF27">
    <property type="entry name" value="UDP-N-ACETYLGLUCOSAMINE--N-ACETYLMURAMYL-(PENTAPEPTIDE) PYROPHOSPHORYL-UNDECAPRENOL N-ACETYLGLUCOSAMINE TRANSFERASE"/>
    <property type="match status" value="1"/>
</dbReference>
<feature type="binding site" evidence="10">
    <location>
        <position position="166"/>
    </location>
    <ligand>
        <name>UDP-N-acetyl-alpha-D-glucosamine</name>
        <dbReference type="ChEBI" id="CHEBI:57705"/>
    </ligand>
</feature>
<dbReference type="Gene3D" id="3.40.50.2000">
    <property type="entry name" value="Glycogen Phosphorylase B"/>
    <property type="match status" value="2"/>
</dbReference>
<comment type="catalytic activity">
    <reaction evidence="10">
        <text>di-trans,octa-cis-undecaprenyl diphospho-N-acetyl-alpha-D-muramoyl-L-alanyl-D-glutamyl-meso-2,6-diaminopimeloyl-D-alanyl-D-alanine + UDP-N-acetyl-alpha-D-glucosamine = di-trans,octa-cis-undecaprenyl diphospho-[N-acetyl-alpha-D-glucosaminyl-(1-&gt;4)]-N-acetyl-alpha-D-muramoyl-L-alanyl-D-glutamyl-meso-2,6-diaminopimeloyl-D-alanyl-D-alanine + UDP + H(+)</text>
        <dbReference type="Rhea" id="RHEA:31227"/>
        <dbReference type="ChEBI" id="CHEBI:15378"/>
        <dbReference type="ChEBI" id="CHEBI:57705"/>
        <dbReference type="ChEBI" id="CHEBI:58223"/>
        <dbReference type="ChEBI" id="CHEBI:61387"/>
        <dbReference type="ChEBI" id="CHEBI:61388"/>
        <dbReference type="EC" id="2.4.1.227"/>
    </reaction>
</comment>
<evidence type="ECO:0000256" key="9">
    <source>
        <dbReference type="ARBA" id="ARBA00023316"/>
    </source>
</evidence>